<feature type="transmembrane region" description="Helical" evidence="11">
    <location>
        <begin position="659"/>
        <end position="679"/>
    </location>
</feature>
<feature type="region of interest" description="Disordered" evidence="10">
    <location>
        <begin position="686"/>
        <end position="733"/>
    </location>
</feature>
<dbReference type="GO" id="GO:0012505">
    <property type="term" value="C:endomembrane system"/>
    <property type="evidence" value="ECO:0007669"/>
    <property type="project" value="UniProtKB-SubCell"/>
</dbReference>
<dbReference type="AlphaFoldDB" id="A0A7S0SPX3"/>
<keyword evidence="8" id="KW-0406">Ion transport</keyword>
<dbReference type="GO" id="GO:0009678">
    <property type="term" value="F:diphosphate hydrolysis-driven proton transmembrane transporter activity"/>
    <property type="evidence" value="ECO:0007669"/>
    <property type="project" value="UniProtKB-EC"/>
</dbReference>
<proteinExistence type="predicted"/>
<reference evidence="12" key="1">
    <citation type="submission" date="2021-01" db="EMBL/GenBank/DDBJ databases">
        <authorList>
            <person name="Corre E."/>
            <person name="Pelletier E."/>
            <person name="Niang G."/>
            <person name="Scheremetjew M."/>
            <person name="Finn R."/>
            <person name="Kale V."/>
            <person name="Holt S."/>
            <person name="Cochrane G."/>
            <person name="Meng A."/>
            <person name="Brown T."/>
            <person name="Cohen L."/>
        </authorList>
    </citation>
    <scope>NUCLEOTIDE SEQUENCE</scope>
    <source>
        <strain evidence="12">SL-175</strain>
    </source>
</reference>
<evidence type="ECO:0000256" key="9">
    <source>
        <dbReference type="ARBA" id="ARBA00023136"/>
    </source>
</evidence>
<feature type="transmembrane region" description="Helical" evidence="11">
    <location>
        <begin position="306"/>
        <end position="325"/>
    </location>
</feature>
<dbReference type="InterPro" id="IPR004131">
    <property type="entry name" value="PPase-energised_H-pump"/>
</dbReference>
<protein>
    <recommendedName>
        <fullName evidence="2">H(+)-exporting diphosphatase</fullName>
        <ecNumber evidence="2">7.1.3.1</ecNumber>
    </recommendedName>
</protein>
<evidence type="ECO:0000256" key="7">
    <source>
        <dbReference type="ARBA" id="ARBA00022989"/>
    </source>
</evidence>
<feature type="transmembrane region" description="Helical" evidence="11">
    <location>
        <begin position="12"/>
        <end position="34"/>
    </location>
</feature>
<evidence type="ECO:0000256" key="11">
    <source>
        <dbReference type="SAM" id="Phobius"/>
    </source>
</evidence>
<feature type="transmembrane region" description="Helical" evidence="11">
    <location>
        <begin position="137"/>
        <end position="165"/>
    </location>
</feature>
<dbReference type="PANTHER" id="PTHR31998">
    <property type="entry name" value="K(+)-INSENSITIVE PYROPHOSPHATE-ENERGIZED PROTON PUMP"/>
    <property type="match status" value="1"/>
</dbReference>
<keyword evidence="3" id="KW-0813">Transport</keyword>
<keyword evidence="4 11" id="KW-0812">Transmembrane</keyword>
<feature type="transmembrane region" description="Helical" evidence="11">
    <location>
        <begin position="67"/>
        <end position="83"/>
    </location>
</feature>
<evidence type="ECO:0000256" key="10">
    <source>
        <dbReference type="SAM" id="MobiDB-lite"/>
    </source>
</evidence>
<sequence>MGLLDDEDITPLVVVSVPFLGGLLGLGMVSALLARVRAATAGTGDQVVFADQISAGVRAFLIVENTYLTPVVAVCAAFIVAALQGHEGAGGWQTMLCFVCGALLSASAGWAGMTIATEASVKTTEAAKHGLSRALEIAFAGGAVAGFYVVSIGILGLSILLYIFAVPQGSADTHDMFDAIRYLRGLALGASIVALFARVAGGIYSTALAGKVASNLQEDDPRNAAALANNVGGCVSNISGAGADLFESFVCAIVACASLASSAREVCLPFWIAGFGVVATGGGVFTVSTKDDASQSDLERAIRRGIYAAAALAAALAVIWVQVLFDGNRIGWRYFACHVIGIVAGVLLGDATEYYTAAARSVRPGQVLGLGMLSGFPPAVIISVVVLACHGAGGAYGIAVSAVGMLSTLGVVLGAHAFAPIADNAASIAEMTPRCTEEVRRCTDTLDAAGNASAAAGEGLGLGAAVLTAISLLNAFVADVPVACTVSAIVIPRCLADSMHLTDSTVIAGLIIGAILPFVFAALSTLSVGKVAGAAGVEVERQLRAIPGLLEGRDEAACDSTACVTACTKSSLNQTVLPGLIAVLTPISVGLLVGARCLGGLLAGTVASGLVLAASMRTSHARDVSPPAINVLMKLAAAVSLVLARVFRDDWVDWWRGGLVLALEIALCGATWYYVWVLAEDLESPEEDTETPAANRKLAQGKRTMRGGIPNPDAGNPDEGLRDGSLVKRSTRV</sequence>
<feature type="transmembrane region" description="Helical" evidence="11">
    <location>
        <begin position="505"/>
        <end position="523"/>
    </location>
</feature>
<feature type="transmembrane region" description="Helical" evidence="11">
    <location>
        <begin position="95"/>
        <end position="117"/>
    </location>
</feature>
<keyword evidence="7 11" id="KW-1133">Transmembrane helix</keyword>
<evidence type="ECO:0000256" key="6">
    <source>
        <dbReference type="ARBA" id="ARBA00022967"/>
    </source>
</evidence>
<feature type="transmembrane region" description="Helical" evidence="11">
    <location>
        <begin position="598"/>
        <end position="616"/>
    </location>
</feature>
<dbReference type="GO" id="GO:0004427">
    <property type="term" value="F:inorganic diphosphate phosphatase activity"/>
    <property type="evidence" value="ECO:0007669"/>
    <property type="project" value="InterPro"/>
</dbReference>
<evidence type="ECO:0000256" key="3">
    <source>
        <dbReference type="ARBA" id="ARBA00022448"/>
    </source>
</evidence>
<dbReference type="EMBL" id="HBFC01024394">
    <property type="protein sequence ID" value="CAD8712030.1"/>
    <property type="molecule type" value="Transcribed_RNA"/>
</dbReference>
<dbReference type="Pfam" id="PF03030">
    <property type="entry name" value="H_PPase"/>
    <property type="match status" value="1"/>
</dbReference>
<evidence type="ECO:0000256" key="4">
    <source>
        <dbReference type="ARBA" id="ARBA00022692"/>
    </source>
</evidence>
<feature type="transmembrane region" description="Helical" evidence="11">
    <location>
        <begin position="186"/>
        <end position="207"/>
    </location>
</feature>
<evidence type="ECO:0000256" key="1">
    <source>
        <dbReference type="ARBA" id="ARBA00004127"/>
    </source>
</evidence>
<keyword evidence="6" id="KW-1278">Translocase</keyword>
<name>A0A7S0SPX3_9CHLO</name>
<comment type="subcellular location">
    <subcellularLocation>
        <location evidence="1">Endomembrane system</location>
        <topology evidence="1">Multi-pass membrane protein</topology>
    </subcellularLocation>
</comment>
<feature type="transmembrane region" description="Helical" evidence="11">
    <location>
        <begin position="331"/>
        <end position="355"/>
    </location>
</feature>
<accession>A0A7S0SPX3</accession>
<feature type="transmembrane region" description="Helical" evidence="11">
    <location>
        <begin position="367"/>
        <end position="388"/>
    </location>
</feature>
<dbReference type="GO" id="GO:0016020">
    <property type="term" value="C:membrane"/>
    <property type="evidence" value="ECO:0007669"/>
    <property type="project" value="InterPro"/>
</dbReference>
<evidence type="ECO:0000313" key="12">
    <source>
        <dbReference type="EMBL" id="CAD8712030.1"/>
    </source>
</evidence>
<evidence type="ECO:0000256" key="2">
    <source>
        <dbReference type="ARBA" id="ARBA00013242"/>
    </source>
</evidence>
<gene>
    <name evidence="12" type="ORF">MANT1106_LOCUS14717</name>
</gene>
<evidence type="ECO:0000256" key="5">
    <source>
        <dbReference type="ARBA" id="ARBA00022842"/>
    </source>
</evidence>
<feature type="transmembrane region" description="Helical" evidence="11">
    <location>
        <begin position="394"/>
        <end position="419"/>
    </location>
</feature>
<dbReference type="EC" id="7.1.3.1" evidence="2"/>
<keyword evidence="9 11" id="KW-0472">Membrane</keyword>
<evidence type="ECO:0000256" key="8">
    <source>
        <dbReference type="ARBA" id="ARBA00023065"/>
    </source>
</evidence>
<dbReference type="PIRSF" id="PIRSF001265">
    <property type="entry name" value="H+-PPase"/>
    <property type="match status" value="1"/>
</dbReference>
<keyword evidence="5" id="KW-0460">Magnesium</keyword>
<organism evidence="12">
    <name type="scientific">Mantoniella antarctica</name>
    <dbReference type="NCBI Taxonomy" id="81844"/>
    <lineage>
        <taxon>Eukaryota</taxon>
        <taxon>Viridiplantae</taxon>
        <taxon>Chlorophyta</taxon>
        <taxon>Mamiellophyceae</taxon>
        <taxon>Mamiellales</taxon>
        <taxon>Mamiellaceae</taxon>
        <taxon>Mantoniella</taxon>
    </lineage>
</organism>
<feature type="transmembrane region" description="Helical" evidence="11">
    <location>
        <begin position="628"/>
        <end position="647"/>
    </location>
</feature>
<feature type="transmembrane region" description="Helical" evidence="11">
    <location>
        <begin position="268"/>
        <end position="285"/>
    </location>
</feature>